<feature type="domain" description="Methyl-accepting transducer" evidence="10">
    <location>
        <begin position="425"/>
        <end position="675"/>
    </location>
</feature>
<dbReference type="InterPro" id="IPR004089">
    <property type="entry name" value="MCPsignal_dom"/>
</dbReference>
<evidence type="ECO:0000256" key="7">
    <source>
        <dbReference type="ARBA" id="ARBA00023224"/>
    </source>
</evidence>
<dbReference type="Gene3D" id="3.30.450.20">
    <property type="entry name" value="PAS domain"/>
    <property type="match status" value="1"/>
</dbReference>
<keyword evidence="5 9" id="KW-1133">Transmembrane helix</keyword>
<keyword evidence="3" id="KW-0145">Chemotaxis</keyword>
<feature type="transmembrane region" description="Helical" evidence="9">
    <location>
        <begin position="329"/>
        <end position="348"/>
    </location>
</feature>
<comment type="subcellular location">
    <subcellularLocation>
        <location evidence="1">Cell membrane</location>
        <topology evidence="1">Multi-pass membrane protein</topology>
    </subcellularLocation>
</comment>
<gene>
    <name evidence="11" type="ORF">KDK92_17865</name>
</gene>
<evidence type="ECO:0000256" key="2">
    <source>
        <dbReference type="ARBA" id="ARBA00022475"/>
    </source>
</evidence>
<evidence type="ECO:0000256" key="9">
    <source>
        <dbReference type="SAM" id="Phobius"/>
    </source>
</evidence>
<keyword evidence="4 9" id="KW-0812">Transmembrane</keyword>
<dbReference type="GO" id="GO:0007165">
    <property type="term" value="P:signal transduction"/>
    <property type="evidence" value="ECO:0007669"/>
    <property type="project" value="UniProtKB-KW"/>
</dbReference>
<evidence type="ECO:0000259" key="10">
    <source>
        <dbReference type="PROSITE" id="PS50111"/>
    </source>
</evidence>
<evidence type="ECO:0000256" key="5">
    <source>
        <dbReference type="ARBA" id="ARBA00022989"/>
    </source>
</evidence>
<comment type="caution">
    <text evidence="11">The sequence shown here is derived from an EMBL/GenBank/DDBJ whole genome shotgun (WGS) entry which is preliminary data.</text>
</comment>
<dbReference type="Pfam" id="PF00015">
    <property type="entry name" value="MCPsignal"/>
    <property type="match status" value="1"/>
</dbReference>
<dbReference type="Proteomes" id="UP001056429">
    <property type="component" value="Unassembled WGS sequence"/>
</dbReference>
<proteinExistence type="predicted"/>
<dbReference type="CDD" id="cd12913">
    <property type="entry name" value="PDC1_MCP_like"/>
    <property type="match status" value="1"/>
</dbReference>
<reference evidence="11" key="1">
    <citation type="journal article" date="2021" name="mSystems">
        <title>Bacteria and Archaea Synergistically Convert Glycine Betaine to Biogenic Methane in the Formosa Cold Seep of the South China Sea.</title>
        <authorList>
            <person name="Li L."/>
            <person name="Zhang W."/>
            <person name="Zhang S."/>
            <person name="Song L."/>
            <person name="Sun Q."/>
            <person name="Zhang H."/>
            <person name="Xiang H."/>
            <person name="Dong X."/>
        </authorList>
    </citation>
    <scope>NUCLEOTIDE SEQUENCE</scope>
    <source>
        <strain evidence="11">ZWT</strain>
    </source>
</reference>
<dbReference type="Pfam" id="PF02743">
    <property type="entry name" value="dCache_1"/>
    <property type="match status" value="1"/>
</dbReference>
<organism evidence="11 12">
    <name type="scientific">Oceanirhabdus seepicola</name>
    <dbReference type="NCBI Taxonomy" id="2828781"/>
    <lineage>
        <taxon>Bacteria</taxon>
        <taxon>Bacillati</taxon>
        <taxon>Bacillota</taxon>
        <taxon>Clostridia</taxon>
        <taxon>Eubacteriales</taxon>
        <taxon>Clostridiaceae</taxon>
        <taxon>Oceanirhabdus</taxon>
    </lineage>
</organism>
<keyword evidence="7 8" id="KW-0807">Transducer</keyword>
<evidence type="ECO:0000256" key="6">
    <source>
        <dbReference type="ARBA" id="ARBA00023136"/>
    </source>
</evidence>
<reference evidence="11" key="2">
    <citation type="submission" date="2021-04" db="EMBL/GenBank/DDBJ databases">
        <authorList>
            <person name="Dong X."/>
        </authorList>
    </citation>
    <scope>NUCLEOTIDE SEQUENCE</scope>
    <source>
        <strain evidence="11">ZWT</strain>
    </source>
</reference>
<evidence type="ECO:0000313" key="12">
    <source>
        <dbReference type="Proteomes" id="UP001056429"/>
    </source>
</evidence>
<dbReference type="GO" id="GO:0005886">
    <property type="term" value="C:plasma membrane"/>
    <property type="evidence" value="ECO:0007669"/>
    <property type="project" value="UniProtKB-SubCell"/>
</dbReference>
<dbReference type="InterPro" id="IPR033479">
    <property type="entry name" value="dCache_1"/>
</dbReference>
<keyword evidence="2" id="KW-1003">Cell membrane</keyword>
<keyword evidence="12" id="KW-1185">Reference proteome</keyword>
<accession>A0A9J6P646</accession>
<evidence type="ECO:0000256" key="1">
    <source>
        <dbReference type="ARBA" id="ARBA00004651"/>
    </source>
</evidence>
<dbReference type="PROSITE" id="PS50111">
    <property type="entry name" value="CHEMOTAXIS_TRANSDUC_2"/>
    <property type="match status" value="1"/>
</dbReference>
<dbReference type="PANTHER" id="PTHR32089">
    <property type="entry name" value="METHYL-ACCEPTING CHEMOTAXIS PROTEIN MCPB"/>
    <property type="match status" value="1"/>
</dbReference>
<feature type="transmembrane region" description="Helical" evidence="9">
    <location>
        <begin position="12"/>
        <end position="35"/>
    </location>
</feature>
<dbReference type="SUPFAM" id="SSF58104">
    <property type="entry name" value="Methyl-accepting chemotaxis protein (MCP) signaling domain"/>
    <property type="match status" value="1"/>
</dbReference>
<dbReference type="RefSeq" id="WP_250860749.1">
    <property type="nucleotide sequence ID" value="NZ_JAGSOJ010000004.1"/>
</dbReference>
<dbReference type="PANTHER" id="PTHR32089:SF112">
    <property type="entry name" value="LYSOZYME-LIKE PROTEIN-RELATED"/>
    <property type="match status" value="1"/>
</dbReference>
<evidence type="ECO:0000313" key="11">
    <source>
        <dbReference type="EMBL" id="MCM1991606.1"/>
    </source>
</evidence>
<dbReference type="SMART" id="SM00283">
    <property type="entry name" value="MA"/>
    <property type="match status" value="1"/>
</dbReference>
<dbReference type="GO" id="GO:0006935">
    <property type="term" value="P:chemotaxis"/>
    <property type="evidence" value="ECO:0007669"/>
    <property type="project" value="UniProtKB-KW"/>
</dbReference>
<dbReference type="Gene3D" id="1.10.287.950">
    <property type="entry name" value="Methyl-accepting chemotaxis protein"/>
    <property type="match status" value="1"/>
</dbReference>
<sequence length="711" mass="79737">MKKTMFSQKNIGVKIAISILLPTLILSLIIVGFSLKITYDSSENRTSLTLNGLINSLSSEYNRQFSNAETTVTNLESIVESTIDSTKLQTDPYYFNKYKDDLSKSFKTILAKSPQNITEVFIFFNPDMMDTANSSGLLETPATNEVWYIKNKDNEIYTIPPIELANFKDKSRPDMTWYFKAIDEKRIVWGDPFYFEESANTLITVTKPVFKNGVLIGVVGIDFEFDQIEKELLDTKIFETGYPFLLNSNLDYLVHPTFENKENLEEVQDGTFKPLADSIKSQNLDIVKITDKNSVKQDLNYMHLVNGWILAESVPNNEVIGDVWSLSRFLIILTTIGIIIICILAYLLSKSISNPIREVTDILNKTAELDITYNKNYNKLLEYKDETGIMGRAVLNLRKTLRTVVEAARENSQEISTYSEEFSITTKEMAESINTISETIDELSIGAQEQANGSQNSTEKLIALANNINEAKSVSDLVKDYSNKTDEINQEVIKSMDKLITKFNITNALGDKLLTNVNILTERSNSIGEITNTINDIANSTNMLALNASIEAARAGESGKGFAVVANEIKNLSEQTTNSTKEIEMIISEMQNEIENTKANTYDSGKALKESTEAMNDSQKAFEFIEKAVKDILLEIDNLTVNIKNIDENKNVVLNSMEEISAISQESASSSIEIASSIEEELASTEIVYKKSQELKTIANKLGEIVEKFKI</sequence>
<dbReference type="AlphaFoldDB" id="A0A9J6P646"/>
<protein>
    <submittedName>
        <fullName evidence="11">Methyl-accepting chemotaxis protein</fullName>
    </submittedName>
</protein>
<evidence type="ECO:0000256" key="8">
    <source>
        <dbReference type="PROSITE-ProRule" id="PRU00284"/>
    </source>
</evidence>
<keyword evidence="6 9" id="KW-0472">Membrane</keyword>
<dbReference type="EMBL" id="JAGSOJ010000004">
    <property type="protein sequence ID" value="MCM1991606.1"/>
    <property type="molecule type" value="Genomic_DNA"/>
</dbReference>
<name>A0A9J6P646_9CLOT</name>
<evidence type="ECO:0000256" key="3">
    <source>
        <dbReference type="ARBA" id="ARBA00022500"/>
    </source>
</evidence>
<evidence type="ECO:0000256" key="4">
    <source>
        <dbReference type="ARBA" id="ARBA00022692"/>
    </source>
</evidence>